<keyword evidence="1" id="KW-1133">Transmembrane helix</keyword>
<dbReference type="EMBL" id="KB726997">
    <property type="protein sequence ID" value="EMT60707.1"/>
    <property type="molecule type" value="Genomic_DNA"/>
</dbReference>
<dbReference type="HOGENOM" id="CLU_2984482_0_0_1"/>
<accession>N1R9M5</accession>
<sequence>ALASYADVPSPALSKFSSIIVLFHCVSMTLHQLLIPTTHMIALSLTLENSYHLNITYL</sequence>
<dbReference type="AlphaFoldDB" id="N1R9M5"/>
<keyword evidence="1" id="KW-0472">Membrane</keyword>
<evidence type="ECO:0000256" key="1">
    <source>
        <dbReference type="SAM" id="Phobius"/>
    </source>
</evidence>
<proteinExistence type="predicted"/>
<feature type="transmembrane region" description="Helical" evidence="1">
    <location>
        <begin position="16"/>
        <end position="35"/>
    </location>
</feature>
<name>N1R9M5_FUSC4</name>
<keyword evidence="3" id="KW-1185">Reference proteome</keyword>
<protein>
    <submittedName>
        <fullName evidence="2">Uncharacterized protein</fullName>
    </submittedName>
</protein>
<keyword evidence="1" id="KW-0812">Transmembrane</keyword>
<organism evidence="2 3">
    <name type="scientific">Fusarium oxysporum f. sp. cubense (strain race 4)</name>
    <name type="common">Panama disease fungus</name>
    <dbReference type="NCBI Taxonomy" id="2502994"/>
    <lineage>
        <taxon>Eukaryota</taxon>
        <taxon>Fungi</taxon>
        <taxon>Dikarya</taxon>
        <taxon>Ascomycota</taxon>
        <taxon>Pezizomycotina</taxon>
        <taxon>Sordariomycetes</taxon>
        <taxon>Hypocreomycetidae</taxon>
        <taxon>Hypocreales</taxon>
        <taxon>Nectriaceae</taxon>
        <taxon>Fusarium</taxon>
        <taxon>Fusarium oxysporum species complex</taxon>
    </lineage>
</organism>
<reference evidence="3" key="2">
    <citation type="journal article" date="2014" name="PLoS ONE">
        <title>Genome and Transcriptome Analysis of the Fungal Pathogen Fusarium oxysporum f. sp. cubense Causing Banana Vascular Wilt Disease.</title>
        <authorList>
            <person name="Guo L."/>
            <person name="Han L."/>
            <person name="Yang L."/>
            <person name="Zeng H."/>
            <person name="Fan D."/>
            <person name="Zhu Y."/>
            <person name="Feng Y."/>
            <person name="Wang G."/>
            <person name="Peng C."/>
            <person name="Jiang X."/>
            <person name="Zhou D."/>
            <person name="Ni P."/>
            <person name="Liang C."/>
            <person name="Liu L."/>
            <person name="Wang J."/>
            <person name="Mao C."/>
            <person name="Fang X."/>
            <person name="Peng M."/>
            <person name="Huang J."/>
        </authorList>
    </citation>
    <scope>NUCLEOTIDE SEQUENCE [LARGE SCALE GENOMIC DNA]</scope>
    <source>
        <strain evidence="3">race 4</strain>
    </source>
</reference>
<reference evidence="3" key="1">
    <citation type="submission" date="2012-09" db="EMBL/GenBank/DDBJ databases">
        <title>Genome sequencing and comparative transcriptomics of race 1 and race 4 of banana pathogen: Fusarium oxysporum f. sp. cubense.</title>
        <authorList>
            <person name="Fang X."/>
            <person name="Huang J."/>
        </authorList>
    </citation>
    <scope>NUCLEOTIDE SEQUENCE [LARGE SCALE GENOMIC DNA]</scope>
    <source>
        <strain evidence="3">race 4</strain>
    </source>
</reference>
<gene>
    <name evidence="2" type="ORF">FOC4_g10011988</name>
</gene>
<evidence type="ECO:0000313" key="3">
    <source>
        <dbReference type="Proteomes" id="UP000016929"/>
    </source>
</evidence>
<dbReference type="Proteomes" id="UP000016929">
    <property type="component" value="Unassembled WGS sequence"/>
</dbReference>
<evidence type="ECO:0000313" key="2">
    <source>
        <dbReference type="EMBL" id="EMT60707.1"/>
    </source>
</evidence>
<feature type="non-terminal residue" evidence="2">
    <location>
        <position position="1"/>
    </location>
</feature>